<dbReference type="InterPro" id="IPR025567">
    <property type="entry name" value="DUF4332"/>
</dbReference>
<evidence type="ECO:0000313" key="2">
    <source>
        <dbReference type="EMBL" id="NBG95988.1"/>
    </source>
</evidence>
<organism evidence="2 3">
    <name type="scientific">Pyruvatibacter mobilis</name>
    <dbReference type="NCBI Taxonomy" id="1712261"/>
    <lineage>
        <taxon>Bacteria</taxon>
        <taxon>Pseudomonadati</taxon>
        <taxon>Pseudomonadota</taxon>
        <taxon>Alphaproteobacteria</taxon>
        <taxon>Hyphomicrobiales</taxon>
        <taxon>Parvibaculaceae</taxon>
        <taxon>Pyruvatibacter</taxon>
    </lineage>
</organism>
<evidence type="ECO:0000313" key="3">
    <source>
        <dbReference type="Proteomes" id="UP000470384"/>
    </source>
</evidence>
<sequence>MSYPVEDIEGVGPAYAEALAKAGIKTTEDLLAIGAARNGRGDIAAQSGLSEKLILKWVNHADLMRISGVGGEFAELLEAAGVDTVKELQHRNAGNLAETMKSTNEEKNLTRVVPSADTVAKWIEQAKGMEPAVSH</sequence>
<proteinExistence type="predicted"/>
<name>A0A845QCF8_9HYPH</name>
<feature type="domain" description="DUF4332" evidence="1">
    <location>
        <begin position="9"/>
        <end position="127"/>
    </location>
</feature>
<gene>
    <name evidence="2" type="ORF">GTQ45_09625</name>
</gene>
<dbReference type="OrthoDB" id="9794786at2"/>
<dbReference type="RefSeq" id="WP_160587870.1">
    <property type="nucleotide sequence ID" value="NZ_BMHN01000001.1"/>
</dbReference>
<dbReference type="Gene3D" id="1.10.150.20">
    <property type="entry name" value="5' to 3' exonuclease, C-terminal subdomain"/>
    <property type="match status" value="2"/>
</dbReference>
<evidence type="ECO:0000259" key="1">
    <source>
        <dbReference type="Pfam" id="PF14229"/>
    </source>
</evidence>
<comment type="caution">
    <text evidence="2">The sequence shown here is derived from an EMBL/GenBank/DDBJ whole genome shotgun (WGS) entry which is preliminary data.</text>
</comment>
<dbReference type="Pfam" id="PF14229">
    <property type="entry name" value="DUF4332"/>
    <property type="match status" value="1"/>
</dbReference>
<dbReference type="Proteomes" id="UP000470384">
    <property type="component" value="Unassembled WGS sequence"/>
</dbReference>
<keyword evidence="3" id="KW-1185">Reference proteome</keyword>
<dbReference type="GeneID" id="300654699"/>
<protein>
    <submittedName>
        <fullName evidence="2">DUF4332 domain-containing protein</fullName>
    </submittedName>
</protein>
<dbReference type="EMBL" id="WXYQ01000006">
    <property type="protein sequence ID" value="NBG95988.1"/>
    <property type="molecule type" value="Genomic_DNA"/>
</dbReference>
<reference evidence="2 3" key="1">
    <citation type="journal article" date="2016" name="Int. J. Syst. Evol. Microbiol.">
        <title>Pyruvatibacter mobilis gen. nov., sp. nov., a marine bacterium from the culture broth of Picochlorum sp. 122.</title>
        <authorList>
            <person name="Wang G."/>
            <person name="Tang M."/>
            <person name="Wu H."/>
            <person name="Dai S."/>
            <person name="Li T."/>
            <person name="Chen C."/>
            <person name="He H."/>
            <person name="Fan J."/>
            <person name="Xiang W."/>
            <person name="Li X."/>
        </authorList>
    </citation>
    <scope>NUCLEOTIDE SEQUENCE [LARGE SCALE GENOMIC DNA]</scope>
    <source>
        <strain evidence="2 3">GYP-11</strain>
    </source>
</reference>
<accession>A0A845QCF8</accession>
<dbReference type="AlphaFoldDB" id="A0A845QCF8"/>